<evidence type="ECO:0000256" key="1">
    <source>
        <dbReference type="SAM" id="MobiDB-lite"/>
    </source>
</evidence>
<feature type="domain" description="PB1" evidence="2">
    <location>
        <begin position="322"/>
        <end position="400"/>
    </location>
</feature>
<dbReference type="SMART" id="SM00666">
    <property type="entry name" value="PB1"/>
    <property type="match status" value="1"/>
</dbReference>
<dbReference type="CDD" id="cd05992">
    <property type="entry name" value="PB1"/>
    <property type="match status" value="1"/>
</dbReference>
<reference evidence="3" key="1">
    <citation type="submission" date="2021-06" db="EMBL/GenBank/DDBJ databases">
        <authorList>
            <person name="Kallberg Y."/>
            <person name="Tangrot J."/>
            <person name="Rosling A."/>
        </authorList>
    </citation>
    <scope>NUCLEOTIDE SEQUENCE</scope>
    <source>
        <strain evidence="3">MT106</strain>
    </source>
</reference>
<organism evidence="3 4">
    <name type="scientific">Ambispora gerdemannii</name>
    <dbReference type="NCBI Taxonomy" id="144530"/>
    <lineage>
        <taxon>Eukaryota</taxon>
        <taxon>Fungi</taxon>
        <taxon>Fungi incertae sedis</taxon>
        <taxon>Mucoromycota</taxon>
        <taxon>Glomeromycotina</taxon>
        <taxon>Glomeromycetes</taxon>
        <taxon>Archaeosporales</taxon>
        <taxon>Ambisporaceae</taxon>
        <taxon>Ambispora</taxon>
    </lineage>
</organism>
<dbReference type="InterPro" id="IPR000270">
    <property type="entry name" value="PB1_dom"/>
</dbReference>
<dbReference type="PROSITE" id="PS51745">
    <property type="entry name" value="PB1"/>
    <property type="match status" value="1"/>
</dbReference>
<gene>
    <name evidence="3" type="ORF">AGERDE_LOCUS3493</name>
</gene>
<evidence type="ECO:0000259" key="2">
    <source>
        <dbReference type="PROSITE" id="PS51745"/>
    </source>
</evidence>
<dbReference type="SUPFAM" id="SSF54277">
    <property type="entry name" value="CAD &amp; PB1 domains"/>
    <property type="match status" value="1"/>
</dbReference>
<sequence length="400" mass="45691">MAQYFFQHHSRVPYQSGIGAAGTTGLLRNDFAPWKRDLQQLGGLHLDCKIQKYPTKYQYANIDHNNNQENFAKYRHQINVNKFPINNKNATILPSFFDKPQYIQFRIQSITIDDEYFDGKIASKTSPPFLGMGNLRYHYVKGSFGLYVNDNTVKILIPIEALDEIATSDLNSFVLNLKNNGGSFINYKILDETFTNKKIALDLKTAQSMKIIACEDTPAQKIDMTILHVKHELKILKSLDKEQQQQLEENDANAASGKGKTEDLSDEDEGDLLGSSGESAFAGWSSILDQSLFDKKCDDIENNKDTFDKDKTNRESITNSGTFLVKFHNSEEIRVFQFFNEVTYDEIKSSIQKTCGLQEIRKLKCKDEVGEMITITSQYDFNTAFDFYATNNKLELWLAQ</sequence>
<dbReference type="InterPro" id="IPR053793">
    <property type="entry name" value="PB1-like"/>
</dbReference>
<dbReference type="Pfam" id="PF00564">
    <property type="entry name" value="PB1"/>
    <property type="match status" value="1"/>
</dbReference>
<dbReference type="OrthoDB" id="1594986at2759"/>
<evidence type="ECO:0000313" key="4">
    <source>
        <dbReference type="Proteomes" id="UP000789831"/>
    </source>
</evidence>
<dbReference type="Proteomes" id="UP000789831">
    <property type="component" value="Unassembled WGS sequence"/>
</dbReference>
<name>A0A9N8WHU2_9GLOM</name>
<comment type="caution">
    <text evidence="3">The sequence shown here is derived from an EMBL/GenBank/DDBJ whole genome shotgun (WGS) entry which is preliminary data.</text>
</comment>
<dbReference type="EMBL" id="CAJVPL010000347">
    <property type="protein sequence ID" value="CAG8486131.1"/>
    <property type="molecule type" value="Genomic_DNA"/>
</dbReference>
<keyword evidence="4" id="KW-1185">Reference proteome</keyword>
<dbReference type="AlphaFoldDB" id="A0A9N8WHU2"/>
<protein>
    <submittedName>
        <fullName evidence="3">660_t:CDS:1</fullName>
    </submittedName>
</protein>
<accession>A0A9N8WHU2</accession>
<feature type="region of interest" description="Disordered" evidence="1">
    <location>
        <begin position="244"/>
        <end position="270"/>
    </location>
</feature>
<dbReference type="Gene3D" id="3.10.20.90">
    <property type="entry name" value="Phosphatidylinositol 3-kinase Catalytic Subunit, Chain A, domain 1"/>
    <property type="match status" value="1"/>
</dbReference>
<proteinExistence type="predicted"/>
<evidence type="ECO:0000313" key="3">
    <source>
        <dbReference type="EMBL" id="CAG8486131.1"/>
    </source>
</evidence>